<sequence>MGRVVVTENSTLDGVVEALDGWFDPQGGEEDTADVLAVVQEHMAAQTGFLVGRRTFEEMRGFWPAQTDDPTGITAHLDAVQKFVVSRTLSDPGWANTRVLSGDPVEEVRALRASDDGEIGVTGSITLCHALIGAGLVDEYRLFVFPRVLGRGRRLFPDGVDVRLRRVAAREFRAGTTLLTYRPTHG</sequence>
<dbReference type="PANTHER" id="PTHR38011:SF2">
    <property type="entry name" value="BIFUNCTIONAL DEAMINASE-REDUCTASE DOMAIN PROTEIN"/>
    <property type="match status" value="1"/>
</dbReference>
<dbReference type="AlphaFoldDB" id="A0A285E700"/>
<dbReference type="PANTHER" id="PTHR38011">
    <property type="entry name" value="DIHYDROFOLATE REDUCTASE FAMILY PROTEIN (AFU_ORTHOLOGUE AFUA_8G06820)"/>
    <property type="match status" value="1"/>
</dbReference>
<dbReference type="SUPFAM" id="SSF53597">
    <property type="entry name" value="Dihydrofolate reductase-like"/>
    <property type="match status" value="1"/>
</dbReference>
<dbReference type="InterPro" id="IPR002734">
    <property type="entry name" value="RibDG_C"/>
</dbReference>
<accession>A0A285E700</accession>
<dbReference type="InterPro" id="IPR050765">
    <property type="entry name" value="Riboflavin_Biosynth_HTPR"/>
</dbReference>
<organism evidence="2 3">
    <name type="scientific">Geodermatophilus sabuli</name>
    <dbReference type="NCBI Taxonomy" id="1564158"/>
    <lineage>
        <taxon>Bacteria</taxon>
        <taxon>Bacillati</taxon>
        <taxon>Actinomycetota</taxon>
        <taxon>Actinomycetes</taxon>
        <taxon>Geodermatophilales</taxon>
        <taxon>Geodermatophilaceae</taxon>
        <taxon>Geodermatophilus</taxon>
    </lineage>
</organism>
<evidence type="ECO:0000313" key="3">
    <source>
        <dbReference type="Proteomes" id="UP000219514"/>
    </source>
</evidence>
<dbReference type="EMBL" id="OBDO01000001">
    <property type="protein sequence ID" value="SNX94862.1"/>
    <property type="molecule type" value="Genomic_DNA"/>
</dbReference>
<name>A0A285E700_9ACTN</name>
<dbReference type="GO" id="GO:0009231">
    <property type="term" value="P:riboflavin biosynthetic process"/>
    <property type="evidence" value="ECO:0007669"/>
    <property type="project" value="InterPro"/>
</dbReference>
<evidence type="ECO:0000259" key="1">
    <source>
        <dbReference type="Pfam" id="PF01872"/>
    </source>
</evidence>
<feature type="domain" description="Bacterial bifunctional deaminase-reductase C-terminal" evidence="1">
    <location>
        <begin position="4"/>
        <end position="176"/>
    </location>
</feature>
<keyword evidence="3" id="KW-1185">Reference proteome</keyword>
<protein>
    <submittedName>
        <fullName evidence="2">Dihydrofolate reductase</fullName>
    </submittedName>
</protein>
<dbReference type="OrthoDB" id="3471694at2"/>
<proteinExistence type="predicted"/>
<dbReference type="Pfam" id="PF01872">
    <property type="entry name" value="RibD_C"/>
    <property type="match status" value="1"/>
</dbReference>
<dbReference type="Gene3D" id="3.40.430.10">
    <property type="entry name" value="Dihydrofolate Reductase, subunit A"/>
    <property type="match status" value="1"/>
</dbReference>
<gene>
    <name evidence="2" type="ORF">SAMN06893097_101662</name>
</gene>
<dbReference type="Proteomes" id="UP000219514">
    <property type="component" value="Unassembled WGS sequence"/>
</dbReference>
<evidence type="ECO:0000313" key="2">
    <source>
        <dbReference type="EMBL" id="SNX94862.1"/>
    </source>
</evidence>
<reference evidence="2 3" key="1">
    <citation type="submission" date="2017-09" db="EMBL/GenBank/DDBJ databases">
        <authorList>
            <person name="Ehlers B."/>
            <person name="Leendertz F.H."/>
        </authorList>
    </citation>
    <scope>NUCLEOTIDE SEQUENCE [LARGE SCALE GENOMIC DNA]</scope>
    <source>
        <strain evidence="2 3">DSM 46844</strain>
    </source>
</reference>
<dbReference type="GO" id="GO:0008703">
    <property type="term" value="F:5-amino-6-(5-phosphoribosylamino)uracil reductase activity"/>
    <property type="evidence" value="ECO:0007669"/>
    <property type="project" value="InterPro"/>
</dbReference>
<dbReference type="InterPro" id="IPR024072">
    <property type="entry name" value="DHFR-like_dom_sf"/>
</dbReference>